<name>A0A1I7NCS2_9HYPH</name>
<gene>
    <name evidence="3" type="ORF">SAMN05216456_1646</name>
</gene>
<dbReference type="GO" id="GO:0008834">
    <property type="term" value="F:ditrans,polycis-undecaprenyl-diphosphate synthase [(2E,6E)-farnesyl-diphosphate specific] activity"/>
    <property type="evidence" value="ECO:0007669"/>
    <property type="project" value="TreeGrafter"/>
</dbReference>
<dbReference type="CDD" id="cd00475">
    <property type="entry name" value="Cis_IPPS"/>
    <property type="match status" value="1"/>
</dbReference>
<dbReference type="PROSITE" id="PS01066">
    <property type="entry name" value="UPP_SYNTHASE"/>
    <property type="match status" value="1"/>
</dbReference>
<feature type="binding site" evidence="2">
    <location>
        <position position="45"/>
    </location>
    <ligand>
        <name>substrate</name>
    </ligand>
</feature>
<dbReference type="STRING" id="429728.SAMN05216456_1646"/>
<reference evidence="3 4" key="1">
    <citation type="submission" date="2016-10" db="EMBL/GenBank/DDBJ databases">
        <authorList>
            <person name="de Groot N.N."/>
        </authorList>
    </citation>
    <scope>NUCLEOTIDE SEQUENCE [LARGE SCALE GENOMIC DNA]</scope>
    <source>
        <strain evidence="3 4">IPL20</strain>
    </source>
</reference>
<keyword evidence="1 2" id="KW-0808">Transferase</keyword>
<dbReference type="FunFam" id="3.40.1180.10:FF:000001">
    <property type="entry name" value="(2E,6E)-farnesyl-diphosphate-specific ditrans,polycis-undecaprenyl-diphosphate synthase"/>
    <property type="match status" value="1"/>
</dbReference>
<dbReference type="EC" id="2.5.1.-" evidence="2"/>
<comment type="similarity">
    <text evidence="2">Belongs to the UPP synthase family.</text>
</comment>
<feature type="binding site" evidence="2">
    <location>
        <position position="196"/>
    </location>
    <ligand>
        <name>substrate</name>
    </ligand>
</feature>
<dbReference type="GO" id="GO:0000287">
    <property type="term" value="F:magnesium ion binding"/>
    <property type="evidence" value="ECO:0007669"/>
    <property type="project" value="UniProtKB-UniRule"/>
</dbReference>
<protein>
    <recommendedName>
        <fullName evidence="2">Isoprenyl transferase</fullName>
        <ecNumber evidence="2">2.5.1.-</ecNumber>
    </recommendedName>
</protein>
<dbReference type="AlphaFoldDB" id="A0A1I7NCS2"/>
<dbReference type="InterPro" id="IPR018520">
    <property type="entry name" value="UPP_synth-like_CS"/>
</dbReference>
<dbReference type="Pfam" id="PF01255">
    <property type="entry name" value="Prenyltransf"/>
    <property type="match status" value="1"/>
</dbReference>
<comment type="cofactor">
    <cofactor evidence="2">
        <name>Mg(2+)</name>
        <dbReference type="ChEBI" id="CHEBI:18420"/>
    </cofactor>
    <text evidence="2">Binds 2 magnesium ions per subunit.</text>
</comment>
<feature type="binding site" evidence="2">
    <location>
        <position position="215"/>
    </location>
    <ligand>
        <name>Mg(2+)</name>
        <dbReference type="ChEBI" id="CHEBI:18420"/>
    </ligand>
</feature>
<sequence length="253" mass="27905">MASETAAKVIPGSGPGLRIPVHLGVIMDGNGRWAKARGKMRTEGHVQGVNALRTLVQSCITHGVGYVTVFSFSSENWTRPPEEVSFIFNLLRRFVASDLQRLIRNNVKVRIIGSRQGLEPSLIRLIDDAEAKTAGNTGLVLCVAFNYGGRAEIADAMRTLAHEVAAGRLDPMSICEATITRSLYSADIPDPDLIIRTSGEQRLSNFLLWQSAYSEFVFVPENWPDFDEESFLRVLETYSLRDRRFGGLGSSGT</sequence>
<proteinExistence type="inferred from homology"/>
<keyword evidence="4" id="KW-1185">Reference proteome</keyword>
<dbReference type="Gene3D" id="3.40.1180.10">
    <property type="entry name" value="Decaprenyl diphosphate synthase-like"/>
    <property type="match status" value="1"/>
</dbReference>
<feature type="active site" description="Proton acceptor" evidence="2">
    <location>
        <position position="76"/>
    </location>
</feature>
<keyword evidence="2" id="KW-0460">Magnesium</keyword>
<comment type="function">
    <text evidence="2">Catalyzes the condensation of isopentenyl diphosphate (IPP) with allylic pyrophosphates generating different type of terpenoids.</text>
</comment>
<organism evidence="3 4">
    <name type="scientific">Devosia crocina</name>
    <dbReference type="NCBI Taxonomy" id="429728"/>
    <lineage>
        <taxon>Bacteria</taxon>
        <taxon>Pseudomonadati</taxon>
        <taxon>Pseudomonadota</taxon>
        <taxon>Alphaproteobacteria</taxon>
        <taxon>Hyphomicrobiales</taxon>
        <taxon>Devosiaceae</taxon>
        <taxon>Devosia</taxon>
    </lineage>
</organism>
<evidence type="ECO:0000256" key="2">
    <source>
        <dbReference type="HAMAP-Rule" id="MF_01139"/>
    </source>
</evidence>
<feature type="binding site" evidence="2">
    <location>
        <begin position="202"/>
        <end position="204"/>
    </location>
    <ligand>
        <name>substrate</name>
    </ligand>
</feature>
<dbReference type="HAMAP" id="MF_01139">
    <property type="entry name" value="ISPT"/>
    <property type="match status" value="1"/>
</dbReference>
<dbReference type="NCBIfam" id="TIGR00055">
    <property type="entry name" value="uppS"/>
    <property type="match status" value="1"/>
</dbReference>
<evidence type="ECO:0000313" key="3">
    <source>
        <dbReference type="EMBL" id="SFV32431.1"/>
    </source>
</evidence>
<dbReference type="SUPFAM" id="SSF64005">
    <property type="entry name" value="Undecaprenyl diphosphate synthase"/>
    <property type="match status" value="1"/>
</dbReference>
<dbReference type="RefSeq" id="WP_092423176.1">
    <property type="nucleotide sequence ID" value="NZ_FPCK01000001.1"/>
</dbReference>
<dbReference type="OrthoDB" id="4191603at2"/>
<feature type="active site" evidence="2">
    <location>
        <position position="28"/>
    </location>
</feature>
<feature type="binding site" evidence="2">
    <location>
        <position position="41"/>
    </location>
    <ligand>
        <name>substrate</name>
    </ligand>
</feature>
<feature type="binding site" evidence="2">
    <location>
        <position position="28"/>
    </location>
    <ligand>
        <name>Mg(2+)</name>
        <dbReference type="ChEBI" id="CHEBI:18420"/>
    </ligand>
</feature>
<feature type="binding site" evidence="2">
    <location>
        <position position="33"/>
    </location>
    <ligand>
        <name>substrate</name>
    </ligand>
</feature>
<comment type="subunit">
    <text evidence="2">Homodimer.</text>
</comment>
<keyword evidence="2" id="KW-0479">Metal-binding</keyword>
<evidence type="ECO:0000313" key="4">
    <source>
        <dbReference type="Proteomes" id="UP000199074"/>
    </source>
</evidence>
<dbReference type="PANTHER" id="PTHR10291">
    <property type="entry name" value="DEHYDRODOLICHYL DIPHOSPHATE SYNTHASE FAMILY MEMBER"/>
    <property type="match status" value="1"/>
</dbReference>
<dbReference type="EMBL" id="FPCK01000001">
    <property type="protein sequence ID" value="SFV32431.1"/>
    <property type="molecule type" value="Genomic_DNA"/>
</dbReference>
<feature type="binding site" evidence="2">
    <location>
        <position position="77"/>
    </location>
    <ligand>
        <name>substrate</name>
    </ligand>
</feature>
<feature type="binding site" evidence="2">
    <location>
        <begin position="73"/>
        <end position="75"/>
    </location>
    <ligand>
        <name>substrate</name>
    </ligand>
</feature>
<dbReference type="InterPro" id="IPR036424">
    <property type="entry name" value="UPP_synth-like_sf"/>
</dbReference>
<dbReference type="Proteomes" id="UP000199074">
    <property type="component" value="Unassembled WGS sequence"/>
</dbReference>
<feature type="binding site" evidence="2">
    <location>
        <position position="79"/>
    </location>
    <ligand>
        <name>substrate</name>
    </ligand>
</feature>
<dbReference type="GO" id="GO:0005829">
    <property type="term" value="C:cytosol"/>
    <property type="evidence" value="ECO:0007669"/>
    <property type="project" value="TreeGrafter"/>
</dbReference>
<dbReference type="NCBIfam" id="NF011405">
    <property type="entry name" value="PRK14830.1"/>
    <property type="match status" value="1"/>
</dbReference>
<dbReference type="InterPro" id="IPR001441">
    <property type="entry name" value="UPP_synth-like"/>
</dbReference>
<dbReference type="PANTHER" id="PTHR10291:SF0">
    <property type="entry name" value="DEHYDRODOLICHYL DIPHOSPHATE SYNTHASE 2"/>
    <property type="match status" value="1"/>
</dbReference>
<feature type="binding site" evidence="2">
    <location>
        <begin position="29"/>
        <end position="32"/>
    </location>
    <ligand>
        <name>substrate</name>
    </ligand>
</feature>
<evidence type="ECO:0000256" key="1">
    <source>
        <dbReference type="ARBA" id="ARBA00022679"/>
    </source>
</evidence>
<dbReference type="GO" id="GO:0016094">
    <property type="term" value="P:polyprenol biosynthetic process"/>
    <property type="evidence" value="ECO:0007669"/>
    <property type="project" value="TreeGrafter"/>
</dbReference>
<accession>A0A1I7NCS2</accession>